<sequence length="350" mass="40067">MKLLLISFTLFYSLTLFAGIRDVGSGGAAILKDNQIYLLDLYEVGLPEPLIDSSVIPDEDILNRAQAMPHFTDDERMIFAQKMTEIRRKAPRFANVLLLALSKYQWYLVDTPLAVIKEDTPLDLENMQLVQIANRLETRVRIYRPYWESMSPKSKVALVIHELVYSIHRPTMVSREKYAFVVDAVRVRSIVAWMLSQEFYSSTPETLAQMTNNMSNPAQLRDEYLLNLDADVVILNGYVELSVSTDFDRAFVCSDIERQVGGSAKIVVQRELKVSWSELFFSSYLTPEGLTQFTLRLSTRFLGDNIRSPGFWDEAVLTLPSISFDSSNVKNCRALLQQSHEQSLKHFQEL</sequence>
<comment type="caution">
    <text evidence="1">The sequence shown here is derived from an EMBL/GenBank/DDBJ whole genome shotgun (WGS) entry which is preliminary data.</text>
</comment>
<evidence type="ECO:0000313" key="2">
    <source>
        <dbReference type="Proteomes" id="UP000075391"/>
    </source>
</evidence>
<dbReference type="OrthoDB" id="9817328at2"/>
<gene>
    <name evidence="1" type="ORF">AZI85_17175</name>
</gene>
<proteinExistence type="predicted"/>
<dbReference type="RefSeq" id="WP_063243322.1">
    <property type="nucleotide sequence ID" value="NZ_LUKF01000008.1"/>
</dbReference>
<dbReference type="AlphaFoldDB" id="A0A150WT95"/>
<reference evidence="1 2" key="1">
    <citation type="submission" date="2016-03" db="EMBL/GenBank/DDBJ databases">
        <authorList>
            <person name="Ploux O."/>
        </authorList>
    </citation>
    <scope>NUCLEOTIDE SEQUENCE [LARGE SCALE GENOMIC DNA]</scope>
    <source>
        <strain evidence="1 2">BER2</strain>
    </source>
</reference>
<name>A0A150WT95_BDEBC</name>
<dbReference type="EMBL" id="LUKF01000008">
    <property type="protein sequence ID" value="KYG67612.1"/>
    <property type="molecule type" value="Genomic_DNA"/>
</dbReference>
<evidence type="ECO:0000313" key="1">
    <source>
        <dbReference type="EMBL" id="KYG67612.1"/>
    </source>
</evidence>
<accession>A0A150WT95</accession>
<protein>
    <submittedName>
        <fullName evidence="1">Uncharacterized protein</fullName>
    </submittedName>
</protein>
<dbReference type="Proteomes" id="UP000075391">
    <property type="component" value="Unassembled WGS sequence"/>
</dbReference>
<organism evidence="1 2">
    <name type="scientific">Bdellovibrio bacteriovorus</name>
    <dbReference type="NCBI Taxonomy" id="959"/>
    <lineage>
        <taxon>Bacteria</taxon>
        <taxon>Pseudomonadati</taxon>
        <taxon>Bdellovibrionota</taxon>
        <taxon>Bdellovibrionia</taxon>
        <taxon>Bdellovibrionales</taxon>
        <taxon>Pseudobdellovibrionaceae</taxon>
        <taxon>Bdellovibrio</taxon>
    </lineage>
</organism>